<dbReference type="SUPFAM" id="SSF46689">
    <property type="entry name" value="Homeodomain-like"/>
    <property type="match status" value="1"/>
</dbReference>
<dbReference type="SUPFAM" id="SSF48498">
    <property type="entry name" value="Tetracyclin repressor-like, C-terminal domain"/>
    <property type="match status" value="1"/>
</dbReference>
<evidence type="ECO:0000259" key="3">
    <source>
        <dbReference type="PROSITE" id="PS50977"/>
    </source>
</evidence>
<dbReference type="EMBL" id="JBHUCP010000048">
    <property type="protein sequence ID" value="MFD1535091.1"/>
    <property type="molecule type" value="Genomic_DNA"/>
</dbReference>
<dbReference type="RefSeq" id="WP_343973290.1">
    <property type="nucleotide sequence ID" value="NZ_BAAAJG010000003.1"/>
</dbReference>
<dbReference type="InterPro" id="IPR009057">
    <property type="entry name" value="Homeodomain-like_sf"/>
</dbReference>
<comment type="caution">
    <text evidence="4">The sequence shown here is derived from an EMBL/GenBank/DDBJ whole genome shotgun (WGS) entry which is preliminary data.</text>
</comment>
<organism evidence="4 5">
    <name type="scientific">Pseudonocardia aurantiaca</name>
    <dbReference type="NCBI Taxonomy" id="75290"/>
    <lineage>
        <taxon>Bacteria</taxon>
        <taxon>Bacillati</taxon>
        <taxon>Actinomycetota</taxon>
        <taxon>Actinomycetes</taxon>
        <taxon>Pseudonocardiales</taxon>
        <taxon>Pseudonocardiaceae</taxon>
        <taxon>Pseudonocardia</taxon>
    </lineage>
</organism>
<dbReference type="PROSITE" id="PS50977">
    <property type="entry name" value="HTH_TETR_2"/>
    <property type="match status" value="1"/>
</dbReference>
<protein>
    <submittedName>
        <fullName evidence="4">TetR/AcrR family transcriptional regulator</fullName>
    </submittedName>
</protein>
<gene>
    <name evidence="4" type="ORF">ACFSCY_37355</name>
</gene>
<accession>A0ABW4FZQ0</accession>
<dbReference type="InterPro" id="IPR036271">
    <property type="entry name" value="Tet_transcr_reg_TetR-rel_C_sf"/>
</dbReference>
<dbReference type="InterPro" id="IPR001647">
    <property type="entry name" value="HTH_TetR"/>
</dbReference>
<evidence type="ECO:0000313" key="4">
    <source>
        <dbReference type="EMBL" id="MFD1535091.1"/>
    </source>
</evidence>
<dbReference type="PANTHER" id="PTHR30055">
    <property type="entry name" value="HTH-TYPE TRANSCRIPTIONAL REGULATOR RUTR"/>
    <property type="match status" value="1"/>
</dbReference>
<sequence>MTDGAVVESARGQTRARIIRVAADLLAQGGRQAVTTRSVAAGAGVQAPTIYRLFGDKDGLLDAVAEHGFQSYLDEKVIRPTGVDPVDDLRAGWDLHIGFGLANPALYALMYGDPRPPAASPANAQAFRVLRAHVRRVAEVGRLRVGEEHAVNLVHASGCGTVLTLLAMPEEHRDPALSELAREAVIAAITTDAPTLQAPGPVGAAAALRAVVDETENLTVAERGVLKEWLDRITAG</sequence>
<dbReference type="Pfam" id="PF00440">
    <property type="entry name" value="TetR_N"/>
    <property type="match status" value="1"/>
</dbReference>
<feature type="domain" description="HTH tetR-type" evidence="3">
    <location>
        <begin position="12"/>
        <end position="72"/>
    </location>
</feature>
<evidence type="ECO:0000256" key="1">
    <source>
        <dbReference type="ARBA" id="ARBA00023125"/>
    </source>
</evidence>
<dbReference type="Gene3D" id="1.10.10.60">
    <property type="entry name" value="Homeodomain-like"/>
    <property type="match status" value="1"/>
</dbReference>
<dbReference type="PANTHER" id="PTHR30055:SF209">
    <property type="entry name" value="POSSIBLE TRANSCRIPTIONAL REGULATORY PROTEIN (PROBABLY TETR-FAMILY)"/>
    <property type="match status" value="1"/>
</dbReference>
<keyword evidence="1 2" id="KW-0238">DNA-binding</keyword>
<proteinExistence type="predicted"/>
<dbReference type="Gene3D" id="1.10.357.10">
    <property type="entry name" value="Tetracycline Repressor, domain 2"/>
    <property type="match status" value="1"/>
</dbReference>
<dbReference type="InterPro" id="IPR050109">
    <property type="entry name" value="HTH-type_TetR-like_transc_reg"/>
</dbReference>
<dbReference type="Proteomes" id="UP001597145">
    <property type="component" value="Unassembled WGS sequence"/>
</dbReference>
<keyword evidence="5" id="KW-1185">Reference proteome</keyword>
<reference evidence="5" key="1">
    <citation type="journal article" date="2019" name="Int. J. Syst. Evol. Microbiol.">
        <title>The Global Catalogue of Microorganisms (GCM) 10K type strain sequencing project: providing services to taxonomists for standard genome sequencing and annotation.</title>
        <authorList>
            <consortium name="The Broad Institute Genomics Platform"/>
            <consortium name="The Broad Institute Genome Sequencing Center for Infectious Disease"/>
            <person name="Wu L."/>
            <person name="Ma J."/>
        </authorList>
    </citation>
    <scope>NUCLEOTIDE SEQUENCE [LARGE SCALE GENOMIC DNA]</scope>
    <source>
        <strain evidence="5">JCM 12165</strain>
    </source>
</reference>
<dbReference type="PRINTS" id="PR00455">
    <property type="entry name" value="HTHTETR"/>
</dbReference>
<feature type="DNA-binding region" description="H-T-H motif" evidence="2">
    <location>
        <begin position="35"/>
        <end position="54"/>
    </location>
</feature>
<evidence type="ECO:0000256" key="2">
    <source>
        <dbReference type="PROSITE-ProRule" id="PRU00335"/>
    </source>
</evidence>
<evidence type="ECO:0000313" key="5">
    <source>
        <dbReference type="Proteomes" id="UP001597145"/>
    </source>
</evidence>
<name>A0ABW4FZQ0_9PSEU</name>